<feature type="region of interest" description="Disordered" evidence="6">
    <location>
        <begin position="336"/>
        <end position="355"/>
    </location>
</feature>
<gene>
    <name evidence="9" type="ORF">ACFPK8_01840</name>
</gene>
<evidence type="ECO:0000256" key="4">
    <source>
        <dbReference type="ARBA" id="ARBA00022827"/>
    </source>
</evidence>
<dbReference type="InterPro" id="IPR036188">
    <property type="entry name" value="FAD/NAD-bd_sf"/>
</dbReference>
<feature type="compositionally biased region" description="Low complexity" evidence="6">
    <location>
        <begin position="338"/>
        <end position="355"/>
    </location>
</feature>
<dbReference type="Gene3D" id="3.50.50.60">
    <property type="entry name" value="FAD/NAD(P)-binding domain"/>
    <property type="match status" value="2"/>
</dbReference>
<comment type="caution">
    <text evidence="9">The sequence shown here is derived from an EMBL/GenBank/DDBJ whole genome shotgun (WGS) entry which is preliminary data.</text>
</comment>
<dbReference type="InterPro" id="IPR004099">
    <property type="entry name" value="Pyr_nucl-diS_OxRdtase_dimer"/>
</dbReference>
<proteinExistence type="inferred from homology"/>
<keyword evidence="3" id="KW-0285">Flavoprotein</keyword>
<dbReference type="Pfam" id="PF07992">
    <property type="entry name" value="Pyr_redox_2"/>
    <property type="match status" value="1"/>
</dbReference>
<evidence type="ECO:0000313" key="9">
    <source>
        <dbReference type="EMBL" id="MFC5296243.1"/>
    </source>
</evidence>
<dbReference type="InterPro" id="IPR050151">
    <property type="entry name" value="Class-I_Pyr_Nuc-Dis_Oxidored"/>
</dbReference>
<organism evidence="9 10">
    <name type="scientific">Brachybacterium tyrofermentans</name>
    <dbReference type="NCBI Taxonomy" id="47848"/>
    <lineage>
        <taxon>Bacteria</taxon>
        <taxon>Bacillati</taxon>
        <taxon>Actinomycetota</taxon>
        <taxon>Actinomycetes</taxon>
        <taxon>Micrococcales</taxon>
        <taxon>Dermabacteraceae</taxon>
        <taxon>Brachybacterium</taxon>
    </lineage>
</organism>
<evidence type="ECO:0000259" key="8">
    <source>
        <dbReference type="Pfam" id="PF07992"/>
    </source>
</evidence>
<dbReference type="SUPFAM" id="SSF55424">
    <property type="entry name" value="FAD/NAD-linked reductases, dimerisation (C-terminal) domain"/>
    <property type="match status" value="1"/>
</dbReference>
<evidence type="ECO:0000256" key="2">
    <source>
        <dbReference type="ARBA" id="ARBA00007532"/>
    </source>
</evidence>
<evidence type="ECO:0000256" key="6">
    <source>
        <dbReference type="SAM" id="MobiDB-lite"/>
    </source>
</evidence>
<keyword evidence="10" id="KW-1185">Reference proteome</keyword>
<dbReference type="PRINTS" id="PR00368">
    <property type="entry name" value="FADPNR"/>
</dbReference>
<protein>
    <submittedName>
        <fullName evidence="9">NAD(P)/FAD-dependent oxidoreductase</fullName>
    </submittedName>
</protein>
<dbReference type="Pfam" id="PF02852">
    <property type="entry name" value="Pyr_redox_dim"/>
    <property type="match status" value="1"/>
</dbReference>
<evidence type="ECO:0000256" key="1">
    <source>
        <dbReference type="ARBA" id="ARBA00001974"/>
    </source>
</evidence>
<keyword evidence="5" id="KW-0520">NAD</keyword>
<dbReference type="PRINTS" id="PR00411">
    <property type="entry name" value="PNDRDTASEI"/>
</dbReference>
<feature type="domain" description="FAD/NAD(P)-binding" evidence="8">
    <location>
        <begin position="38"/>
        <end position="328"/>
    </location>
</feature>
<feature type="region of interest" description="Disordered" evidence="6">
    <location>
        <begin position="1"/>
        <end position="32"/>
    </location>
</feature>
<dbReference type="EMBL" id="JBHSLN010000010">
    <property type="protein sequence ID" value="MFC5296243.1"/>
    <property type="molecule type" value="Genomic_DNA"/>
</dbReference>
<name>A0ABW0FAR2_9MICO</name>
<comment type="similarity">
    <text evidence="2">Belongs to the class-I pyridine nucleotide-disulfide oxidoreductase family.</text>
</comment>
<dbReference type="InterPro" id="IPR023753">
    <property type="entry name" value="FAD/NAD-binding_dom"/>
</dbReference>
<dbReference type="Gene3D" id="3.30.390.30">
    <property type="match status" value="1"/>
</dbReference>
<feature type="domain" description="Pyridine nucleotide-disulphide oxidoreductase dimerisation" evidence="7">
    <location>
        <begin position="406"/>
        <end position="511"/>
    </location>
</feature>
<dbReference type="PIRSF" id="PIRSF000350">
    <property type="entry name" value="Mercury_reductase_MerA"/>
    <property type="match status" value="1"/>
</dbReference>
<evidence type="ECO:0000313" key="10">
    <source>
        <dbReference type="Proteomes" id="UP001595937"/>
    </source>
</evidence>
<dbReference type="RefSeq" id="WP_343922966.1">
    <property type="nucleotide sequence ID" value="NZ_BAAAIR010000026.1"/>
</dbReference>
<accession>A0ABW0FAR2</accession>
<dbReference type="Proteomes" id="UP001595937">
    <property type="component" value="Unassembled WGS sequence"/>
</dbReference>
<dbReference type="InterPro" id="IPR001100">
    <property type="entry name" value="Pyr_nuc-diS_OxRdtase"/>
</dbReference>
<comment type="cofactor">
    <cofactor evidence="1">
        <name>FAD</name>
        <dbReference type="ChEBI" id="CHEBI:57692"/>
    </cofactor>
</comment>
<dbReference type="PANTHER" id="PTHR22912:SF151">
    <property type="entry name" value="DIHYDROLIPOYL DEHYDROGENASE, MITOCHONDRIAL"/>
    <property type="match status" value="1"/>
</dbReference>
<evidence type="ECO:0000256" key="5">
    <source>
        <dbReference type="ARBA" id="ARBA00023027"/>
    </source>
</evidence>
<dbReference type="SUPFAM" id="SSF51905">
    <property type="entry name" value="FAD/NAD(P)-binding domain"/>
    <property type="match status" value="1"/>
</dbReference>
<evidence type="ECO:0000256" key="3">
    <source>
        <dbReference type="ARBA" id="ARBA00022630"/>
    </source>
</evidence>
<evidence type="ECO:0000259" key="7">
    <source>
        <dbReference type="Pfam" id="PF02852"/>
    </source>
</evidence>
<dbReference type="PANTHER" id="PTHR22912">
    <property type="entry name" value="DISULFIDE OXIDOREDUCTASE"/>
    <property type="match status" value="1"/>
</dbReference>
<reference evidence="10" key="1">
    <citation type="journal article" date="2019" name="Int. J. Syst. Evol. Microbiol.">
        <title>The Global Catalogue of Microorganisms (GCM) 10K type strain sequencing project: providing services to taxonomists for standard genome sequencing and annotation.</title>
        <authorList>
            <consortium name="The Broad Institute Genomics Platform"/>
            <consortium name="The Broad Institute Genome Sequencing Center for Infectious Disease"/>
            <person name="Wu L."/>
            <person name="Ma J."/>
        </authorList>
    </citation>
    <scope>NUCLEOTIDE SEQUENCE [LARGE SCALE GENOMIC DNA]</scope>
    <source>
        <strain evidence="10">CGMCC 1.16455</strain>
    </source>
</reference>
<dbReference type="GeneID" id="303296566"/>
<keyword evidence="4" id="KW-0274">FAD</keyword>
<dbReference type="InterPro" id="IPR016156">
    <property type="entry name" value="FAD/NAD-linked_Rdtase_dimer_sf"/>
</dbReference>
<sequence length="526" mass="54330">MASDAQSSPSDTAADTTDAATSDAPETPTDTPSVITADVVVIGGGPVGENVAQYAIEGTDLTAVLIEGELLGGECSYYACMPSKALLRPLSVADAASHLEGISTPEVDRDALLARRDIWVSHYDDTGQVRWAEGAGMQVVRGHGRLVGEREVRVEGPDGGERTLVRATRAVVIATGSQAVIPEPLRAVQPWTSRDATGVQDVPDELLIVGGGVVAVEAATWMAALGSQVTLLVRGAGLLTGFEPFAGEHVLEALRDLGVTVQLDTSVLSGQRTDARDAGLGRIHGGRVSLQLQDAQGDREIGGDEVLVATGRTPRLSDVGLDALGLSADDVIEAEHPATGGSAGADSAGDSSESTALPSWLHAVGDASGDAPLTHWGKYRARVIGQAIRAGSTDGRLEPVPEIVPVPQVVFSDPQVTSVGLTEKAARDAGHDVVTAQVPFGGAAGSSLLRDDVTGTAQLVVDRKTGTLVGATFVGPEASELIHAATIAIVGQVPVHVLRHAVPSYPTSSELWLRLLEELPQELRAG</sequence>